<keyword evidence="3" id="KW-1185">Reference proteome</keyword>
<proteinExistence type="predicted"/>
<name>A0ABY7DEM2_MYAAR</name>
<evidence type="ECO:0000313" key="3">
    <source>
        <dbReference type="Proteomes" id="UP001164746"/>
    </source>
</evidence>
<sequence length="59" mass="6737">MKSQHAFNVYLLLTTCLLLDVAHSAPSHCKCSEYVQDIHIATSERRLILRKKPCLLGRN</sequence>
<feature type="chain" id="PRO_5046526345" description="Chemokine interleukin-8-like domain-containing protein" evidence="1">
    <location>
        <begin position="25"/>
        <end position="59"/>
    </location>
</feature>
<gene>
    <name evidence="2" type="ORF">MAR_028792</name>
</gene>
<evidence type="ECO:0008006" key="4">
    <source>
        <dbReference type="Google" id="ProtNLM"/>
    </source>
</evidence>
<protein>
    <recommendedName>
        <fullName evidence="4">Chemokine interleukin-8-like domain-containing protein</fullName>
    </recommendedName>
</protein>
<dbReference type="EMBL" id="CP111013">
    <property type="protein sequence ID" value="WAQ96102.1"/>
    <property type="molecule type" value="Genomic_DNA"/>
</dbReference>
<organism evidence="2 3">
    <name type="scientific">Mya arenaria</name>
    <name type="common">Soft-shell clam</name>
    <dbReference type="NCBI Taxonomy" id="6604"/>
    <lineage>
        <taxon>Eukaryota</taxon>
        <taxon>Metazoa</taxon>
        <taxon>Spiralia</taxon>
        <taxon>Lophotrochozoa</taxon>
        <taxon>Mollusca</taxon>
        <taxon>Bivalvia</taxon>
        <taxon>Autobranchia</taxon>
        <taxon>Heteroconchia</taxon>
        <taxon>Euheterodonta</taxon>
        <taxon>Imparidentia</taxon>
        <taxon>Neoheterodontei</taxon>
        <taxon>Myida</taxon>
        <taxon>Myoidea</taxon>
        <taxon>Myidae</taxon>
        <taxon>Mya</taxon>
    </lineage>
</organism>
<reference evidence="2" key="1">
    <citation type="submission" date="2022-11" db="EMBL/GenBank/DDBJ databases">
        <title>Centuries of genome instability and evolution in soft-shell clam transmissible cancer (bioRxiv).</title>
        <authorList>
            <person name="Hart S.F.M."/>
            <person name="Yonemitsu M.A."/>
            <person name="Giersch R.M."/>
            <person name="Beal B.F."/>
            <person name="Arriagada G."/>
            <person name="Davis B.W."/>
            <person name="Ostrander E.A."/>
            <person name="Goff S.P."/>
            <person name="Metzger M.J."/>
        </authorList>
    </citation>
    <scope>NUCLEOTIDE SEQUENCE</scope>
    <source>
        <strain evidence="2">MELC-2E11</strain>
        <tissue evidence="2">Siphon/mantle</tissue>
    </source>
</reference>
<dbReference type="Proteomes" id="UP001164746">
    <property type="component" value="Chromosome 2"/>
</dbReference>
<accession>A0ABY7DEM2</accession>
<keyword evidence="1" id="KW-0732">Signal</keyword>
<evidence type="ECO:0000313" key="2">
    <source>
        <dbReference type="EMBL" id="WAQ96102.1"/>
    </source>
</evidence>
<evidence type="ECO:0000256" key="1">
    <source>
        <dbReference type="SAM" id="SignalP"/>
    </source>
</evidence>
<feature type="signal peptide" evidence="1">
    <location>
        <begin position="1"/>
        <end position="24"/>
    </location>
</feature>